<comment type="similarity">
    <text evidence="2">Belongs to the TMEM45 family.</text>
</comment>
<keyword evidence="4 6" id="KW-1133">Transmembrane helix</keyword>
<dbReference type="InterPro" id="IPR042127">
    <property type="entry name" value="TMEM45"/>
</dbReference>
<dbReference type="PANTHER" id="PTHR16007:SF15">
    <property type="entry name" value="TRANSMEMBRANE PROTEIN 45B"/>
    <property type="match status" value="1"/>
</dbReference>
<evidence type="ECO:0000256" key="5">
    <source>
        <dbReference type="ARBA" id="ARBA00023136"/>
    </source>
</evidence>
<keyword evidence="3 6" id="KW-0812">Transmembrane</keyword>
<evidence type="ECO:0000256" key="2">
    <source>
        <dbReference type="ARBA" id="ARBA00006948"/>
    </source>
</evidence>
<comment type="subcellular location">
    <subcellularLocation>
        <location evidence="1">Membrane</location>
        <topology evidence="1">Multi-pass membrane protein</topology>
    </subcellularLocation>
</comment>
<evidence type="ECO:0000256" key="6">
    <source>
        <dbReference type="SAM" id="Phobius"/>
    </source>
</evidence>
<evidence type="ECO:0000256" key="3">
    <source>
        <dbReference type="ARBA" id="ARBA00022692"/>
    </source>
</evidence>
<comment type="caution">
    <text evidence="7">The sequence shown here is derived from an EMBL/GenBank/DDBJ whole genome shotgun (WGS) entry which is preliminary data.</text>
</comment>
<name>A0A9Q0YDR7_HOLLE</name>
<feature type="transmembrane region" description="Helical" evidence="6">
    <location>
        <begin position="111"/>
        <end position="127"/>
    </location>
</feature>
<evidence type="ECO:0000313" key="8">
    <source>
        <dbReference type="Proteomes" id="UP001152320"/>
    </source>
</evidence>
<proteinExistence type="inferred from homology"/>
<dbReference type="PANTHER" id="PTHR16007">
    <property type="entry name" value="EPIDIDYMAL MEMBRANE PROTEIN E9-RELATED"/>
    <property type="match status" value="1"/>
</dbReference>
<feature type="transmembrane region" description="Helical" evidence="6">
    <location>
        <begin position="134"/>
        <end position="155"/>
    </location>
</feature>
<keyword evidence="8" id="KW-1185">Reference proteome</keyword>
<dbReference type="EMBL" id="JAIZAY010000023">
    <property type="protein sequence ID" value="KAJ8019485.1"/>
    <property type="molecule type" value="Genomic_DNA"/>
</dbReference>
<feature type="transmembrane region" description="Helical" evidence="6">
    <location>
        <begin position="232"/>
        <end position="257"/>
    </location>
</feature>
<dbReference type="Pfam" id="PF04819">
    <property type="entry name" value="DUF716"/>
    <property type="match status" value="1"/>
</dbReference>
<dbReference type="AlphaFoldDB" id="A0A9Q0YDR7"/>
<feature type="transmembrane region" description="Helical" evidence="6">
    <location>
        <begin position="195"/>
        <end position="216"/>
    </location>
</feature>
<feature type="transmembrane region" description="Helical" evidence="6">
    <location>
        <begin position="61"/>
        <end position="91"/>
    </location>
</feature>
<sequence length="291" mass="33456">MSAANVSTEWRKDSGLFYGHFVYGAIFVIGSFLWVLKYYFIKGVLRQNDGSEKRRLSMKGIFRAIPWEGCIFLSGGCGGIITNFCNQYFILNMVGNDGKFVLDSLRGWQHTTEYVSLALYGLFIVLADTKFSSLVYYIKPIGSVTFAFLATTFAFHSTMKDPVDSQIHNILVLCGYGIAISFAFETAYPTQKIFFMMRVFFTLLQGTWLMQSAFIIDPRNFQPWDGYDKLNIMFVSTSFFFHFVSDFWVVIFIFCCLMPNICRNEKREIEYSFLEDKSELGLIKVETDLGV</sequence>
<feature type="transmembrane region" description="Helical" evidence="6">
    <location>
        <begin position="20"/>
        <end position="40"/>
    </location>
</feature>
<organism evidence="7 8">
    <name type="scientific">Holothuria leucospilota</name>
    <name type="common">Black long sea cucumber</name>
    <name type="synonym">Mertensiothuria leucospilota</name>
    <dbReference type="NCBI Taxonomy" id="206669"/>
    <lineage>
        <taxon>Eukaryota</taxon>
        <taxon>Metazoa</taxon>
        <taxon>Echinodermata</taxon>
        <taxon>Eleutherozoa</taxon>
        <taxon>Echinozoa</taxon>
        <taxon>Holothuroidea</taxon>
        <taxon>Aspidochirotacea</taxon>
        <taxon>Aspidochirotida</taxon>
        <taxon>Holothuriidae</taxon>
        <taxon>Holothuria</taxon>
    </lineage>
</organism>
<evidence type="ECO:0000256" key="4">
    <source>
        <dbReference type="ARBA" id="ARBA00022989"/>
    </source>
</evidence>
<accession>A0A9Q0YDR7</accession>
<dbReference type="Proteomes" id="UP001152320">
    <property type="component" value="Chromosome 23"/>
</dbReference>
<gene>
    <name evidence="7" type="ORF">HOLleu_41103</name>
</gene>
<keyword evidence="5 6" id="KW-0472">Membrane</keyword>
<feature type="transmembrane region" description="Helical" evidence="6">
    <location>
        <begin position="167"/>
        <end position="188"/>
    </location>
</feature>
<evidence type="ECO:0000313" key="7">
    <source>
        <dbReference type="EMBL" id="KAJ8019485.1"/>
    </source>
</evidence>
<reference evidence="7" key="1">
    <citation type="submission" date="2021-10" db="EMBL/GenBank/DDBJ databases">
        <title>Tropical sea cucumber genome reveals ecological adaptation and Cuvierian tubules defense mechanism.</title>
        <authorList>
            <person name="Chen T."/>
        </authorList>
    </citation>
    <scope>NUCLEOTIDE SEQUENCE</scope>
    <source>
        <strain evidence="7">Nanhai2018</strain>
        <tissue evidence="7">Muscle</tissue>
    </source>
</reference>
<dbReference type="OrthoDB" id="551896at2759"/>
<evidence type="ECO:0000256" key="1">
    <source>
        <dbReference type="ARBA" id="ARBA00004141"/>
    </source>
</evidence>
<protein>
    <submittedName>
        <fullName evidence="7">Transmembrane protein 45B</fullName>
    </submittedName>
</protein>
<dbReference type="InterPro" id="IPR006904">
    <property type="entry name" value="DUF716"/>
</dbReference>
<dbReference type="GO" id="GO:0016020">
    <property type="term" value="C:membrane"/>
    <property type="evidence" value="ECO:0007669"/>
    <property type="project" value="UniProtKB-SubCell"/>
</dbReference>